<dbReference type="Proteomes" id="UP000194309">
    <property type="component" value="Chromosome"/>
</dbReference>
<keyword evidence="2" id="KW-1185">Reference proteome</keyword>
<dbReference type="SFLD" id="SFLDG01065">
    <property type="entry name" value="anaerobic_coproporphyrinogen-I"/>
    <property type="match status" value="1"/>
</dbReference>
<dbReference type="PANTHER" id="PTHR13932">
    <property type="entry name" value="COPROPORPHYRINIGEN III OXIDASE"/>
    <property type="match status" value="1"/>
</dbReference>
<dbReference type="SUPFAM" id="SSF102114">
    <property type="entry name" value="Radical SAM enzymes"/>
    <property type="match status" value="1"/>
</dbReference>
<dbReference type="EC" id="1.3.98.3" evidence="1"/>
<dbReference type="InterPro" id="IPR007197">
    <property type="entry name" value="rSAM"/>
</dbReference>
<dbReference type="PROSITE" id="PS51918">
    <property type="entry name" value="RADICAL_SAM"/>
    <property type="match status" value="1"/>
</dbReference>
<keyword evidence="1" id="KW-0560">Oxidoreductase</keyword>
<dbReference type="CDD" id="cd01335">
    <property type="entry name" value="Radical_SAM"/>
    <property type="match status" value="1"/>
</dbReference>
<reference evidence="1 2" key="1">
    <citation type="journal article" date="2017" name="Genome Biol. Evol.">
        <title>Comparative Genomic Analysis Identifies a Campylobacter Clade Deficient in Selenium Metabolism.</title>
        <authorList>
            <person name="Miller W.G."/>
            <person name="Yee E."/>
            <person name="Lopes B.S."/>
            <person name="Chapman M.H."/>
            <person name="Huynh S."/>
            <person name="Bono J.L."/>
            <person name="Parker C.T."/>
            <person name="Strachan N.J.C."/>
            <person name="Forbes K.J."/>
        </authorList>
    </citation>
    <scope>NUCLEOTIDE SEQUENCE [LARGE SCALE GENOMIC DNA]</scope>
    <source>
        <strain evidence="1 2">NCTC 13003</strain>
    </source>
</reference>
<dbReference type="GO" id="GO:0051539">
    <property type="term" value="F:4 iron, 4 sulfur cluster binding"/>
    <property type="evidence" value="ECO:0007669"/>
    <property type="project" value="TreeGrafter"/>
</dbReference>
<dbReference type="InterPro" id="IPR034505">
    <property type="entry name" value="Coproporphyrinogen-III_oxidase"/>
</dbReference>
<dbReference type="SFLD" id="SFLDS00029">
    <property type="entry name" value="Radical_SAM"/>
    <property type="match status" value="1"/>
</dbReference>
<proteinExistence type="predicted"/>
<accession>A0A1X9SQU2</accession>
<dbReference type="NCBIfam" id="NF006385">
    <property type="entry name" value="PRK08629.1"/>
    <property type="match status" value="1"/>
</dbReference>
<dbReference type="GO" id="GO:0005737">
    <property type="term" value="C:cytoplasm"/>
    <property type="evidence" value="ECO:0007669"/>
    <property type="project" value="TreeGrafter"/>
</dbReference>
<protein>
    <submittedName>
        <fullName evidence="1">Oxygen-independent coproporphyrinogen III oxidase</fullName>
        <ecNumber evidence="1">1.3.98.3</ecNumber>
    </submittedName>
</protein>
<dbReference type="InterPro" id="IPR023404">
    <property type="entry name" value="rSAM_horseshoe"/>
</dbReference>
<dbReference type="InterPro" id="IPR006638">
    <property type="entry name" value="Elp3/MiaA/NifB-like_rSAM"/>
</dbReference>
<dbReference type="GO" id="GO:0051989">
    <property type="term" value="F:coproporphyrinogen dehydrogenase activity"/>
    <property type="evidence" value="ECO:0007669"/>
    <property type="project" value="UniProtKB-EC"/>
</dbReference>
<dbReference type="InterPro" id="IPR058240">
    <property type="entry name" value="rSAM_sf"/>
</dbReference>
<gene>
    <name evidence="1" type="primary">hemN2</name>
    <name evidence="1" type="ORF">CIGN_0283</name>
</gene>
<dbReference type="GO" id="GO:0006779">
    <property type="term" value="P:porphyrin-containing compound biosynthetic process"/>
    <property type="evidence" value="ECO:0007669"/>
    <property type="project" value="TreeGrafter"/>
</dbReference>
<accession>A0A381D7H3</accession>
<dbReference type="AlphaFoldDB" id="A0A1X9SQU2"/>
<evidence type="ECO:0000313" key="2">
    <source>
        <dbReference type="Proteomes" id="UP000194309"/>
    </source>
</evidence>
<dbReference type="PANTHER" id="PTHR13932:SF5">
    <property type="entry name" value="RADICAL S-ADENOSYL METHIONINE DOMAIN-CONTAINING PROTEIN 1, MITOCHONDRIAL"/>
    <property type="match status" value="1"/>
</dbReference>
<name>A0A1X9SQU2_9BACT</name>
<dbReference type="KEGG" id="cdev:CIGN_0283"/>
<sequence length="436" mass="50388">MKPLSIVQNLALKYAKYSLNRSLKTQLNLDILQNSKTKLPDPNINYMLYAHIPFCHTFCPYCSFHKYAYDENLAKEYFKNLRQEMKQIHTLGYKFNSMYVGGGTTLINEDELIKTLELAKKLFNIDEISCESDPSHIKPANLKRFKGLISRLSIGVQSFNDDILKRVGRYEKFGSSVDLVNKLKNAINILPVTSIDLIFNFPNQTKDMLLNDINLAKSIEAQQITFYPLMKSNLTKDKIASTLGNSYKDNEYEFYSIIEENFKDYHKNNAWSYAKEKSSLNDEYVSSKHEYLGIGSGGFSFLGGELFINAFNLNKYNEKIQNQQSSVIANCKFSSKERVKYLFLTEIFSGFIDIDKFNQTNNINLYKTLNLELNLLRLVGAIKIQNNHIESTQFGRYLWLSLMKEFYIGMDKVRAIFKDDAKLKNSSKINVIKSQI</sequence>
<dbReference type="Gene3D" id="3.80.30.20">
    <property type="entry name" value="tm_1862 like domain"/>
    <property type="match status" value="1"/>
</dbReference>
<evidence type="ECO:0000313" key="1">
    <source>
        <dbReference type="EMBL" id="ARQ98593.1"/>
    </source>
</evidence>
<dbReference type="Pfam" id="PF04055">
    <property type="entry name" value="Radical_SAM"/>
    <property type="match status" value="1"/>
</dbReference>
<dbReference type="STRING" id="1660064.CIGN_0283"/>
<dbReference type="SMART" id="SM00729">
    <property type="entry name" value="Elp3"/>
    <property type="match status" value="1"/>
</dbReference>
<organism evidence="1 2">
    <name type="scientific">Campylobacter devanensis</name>
    <dbReference type="NCBI Taxonomy" id="3161138"/>
    <lineage>
        <taxon>Bacteria</taxon>
        <taxon>Pseudomonadati</taxon>
        <taxon>Campylobacterota</taxon>
        <taxon>Epsilonproteobacteria</taxon>
        <taxon>Campylobacterales</taxon>
        <taxon>Campylobacteraceae</taxon>
        <taxon>Campylobacter</taxon>
    </lineage>
</organism>
<dbReference type="OrthoDB" id="9808022at2"/>
<dbReference type="EMBL" id="CP018788">
    <property type="protein sequence ID" value="ARQ98593.1"/>
    <property type="molecule type" value="Genomic_DNA"/>
</dbReference>